<evidence type="ECO:0000259" key="14">
    <source>
        <dbReference type="PROSITE" id="PS51704"/>
    </source>
</evidence>
<dbReference type="Gene3D" id="3.20.20.190">
    <property type="entry name" value="Phosphatidylinositol (PI) phosphodiesterase"/>
    <property type="match status" value="1"/>
</dbReference>
<keyword evidence="6" id="KW-0443">Lipid metabolism</keyword>
<evidence type="ECO:0000313" key="16">
    <source>
        <dbReference type="Proteomes" id="UP000678499"/>
    </source>
</evidence>
<comment type="catalytic activity">
    <reaction evidence="9">
        <text>N-(5Z,8Z,11Z,14Z-eicosatetraenoyl)-1-(9Z-octadecenoyl)-sn-glycero-3-phosphoethanolamine + H2O = N-(5Z,8Z,11Z,14Z-eicosatetraenoyl)-ethanolamine + 1-(9Z-octadecenoyl)-sn-glycero-3-phosphate + H(+)</text>
        <dbReference type="Rhea" id="RHEA:45544"/>
        <dbReference type="ChEBI" id="CHEBI:2700"/>
        <dbReference type="ChEBI" id="CHEBI:15377"/>
        <dbReference type="ChEBI" id="CHEBI:15378"/>
        <dbReference type="ChEBI" id="CHEBI:74544"/>
        <dbReference type="ChEBI" id="CHEBI:85223"/>
    </reaction>
    <physiologicalReaction direction="left-to-right" evidence="9">
        <dbReference type="Rhea" id="RHEA:45545"/>
    </physiologicalReaction>
</comment>
<comment type="subcellular location">
    <subcellularLocation>
        <location evidence="1">Membrane</location>
    </subcellularLocation>
</comment>
<comment type="catalytic activity">
    <reaction evidence="11">
        <text>1-O-(1Z-octadecenyl)-sn-glycero-3-phospho-N-hexadecanoyl-ethanolamine + H2O = 1-O-(1Z-octadecenyl)-sn-glycero-3-phosphate + N-hexadecanoylethanolamine + H(+)</text>
        <dbReference type="Rhea" id="RHEA:53184"/>
        <dbReference type="ChEBI" id="CHEBI:15377"/>
        <dbReference type="ChEBI" id="CHEBI:15378"/>
        <dbReference type="ChEBI" id="CHEBI:71464"/>
        <dbReference type="ChEBI" id="CHEBI:137009"/>
        <dbReference type="ChEBI" id="CHEBI:137017"/>
    </reaction>
    <physiologicalReaction direction="left-to-right" evidence="11">
        <dbReference type="Rhea" id="RHEA:53185"/>
    </physiologicalReaction>
</comment>
<accession>A0A7R9BL45</accession>
<keyword evidence="16" id="KW-1185">Reference proteome</keyword>
<dbReference type="PROSITE" id="PS51704">
    <property type="entry name" value="GP_PDE"/>
    <property type="match status" value="1"/>
</dbReference>
<keyword evidence="7 13" id="KW-0472">Membrane</keyword>
<sequence>MMCDELESMSCAMDARSSMSHSGDQDASVANIFIMFFAAAIGGYVLSSFVLLRSPGILHRKKEHRFAARHISHRGGAGECTENTIDAYRRAVSAGTELLELDVHLTKDNQVVVIHDDNLLRLTGMNCLISELRYEELPVLKRELDVSFARGVVMEDSENRTIPRLKDVFEEFPDVPINVDIKVDNDVLIATTADLIAQFKREKLTVWGNTSSKVTEKCYSVNPSIGLLFSMRRVVQIVILFYCGLLPYFPIRETHLEIPMPHCFFHFMPNPSKKQRFIVALMDKLLMRRSLFEHLQKRGIPVYLWVLNDPIEWDRAFNELRVDGVMTDFPSKLATYLKQHNV</sequence>
<dbReference type="PROSITE" id="PS50007">
    <property type="entry name" value="PIPLC_X_DOMAIN"/>
    <property type="match status" value="1"/>
</dbReference>
<dbReference type="PANTHER" id="PTHR42758">
    <property type="entry name" value="PHOSPHATIDYLGLYCEROL PHOSPHOLIPASE C"/>
    <property type="match status" value="1"/>
</dbReference>
<evidence type="ECO:0000256" key="10">
    <source>
        <dbReference type="ARBA" id="ARBA00047538"/>
    </source>
</evidence>
<evidence type="ECO:0000256" key="5">
    <source>
        <dbReference type="ARBA" id="ARBA00022989"/>
    </source>
</evidence>
<dbReference type="GO" id="GO:0004622">
    <property type="term" value="F:phosphatidylcholine lysophospholipase activity"/>
    <property type="evidence" value="ECO:0007669"/>
    <property type="project" value="TreeGrafter"/>
</dbReference>
<evidence type="ECO:0000256" key="3">
    <source>
        <dbReference type="ARBA" id="ARBA00022692"/>
    </source>
</evidence>
<comment type="similarity">
    <text evidence="2">Belongs to the glycerophosphoryl diester phosphodiesterase family.</text>
</comment>
<dbReference type="GO" id="GO:0005789">
    <property type="term" value="C:endoplasmic reticulum membrane"/>
    <property type="evidence" value="ECO:0007669"/>
    <property type="project" value="TreeGrafter"/>
</dbReference>
<dbReference type="GO" id="GO:0008081">
    <property type="term" value="F:phosphoric diester hydrolase activity"/>
    <property type="evidence" value="ECO:0007669"/>
    <property type="project" value="InterPro"/>
</dbReference>
<comment type="catalytic activity">
    <reaction evidence="8">
        <text>1-O-hexadecyl-sn-glycero-3-phosphocholine + H2O = 1-O-hexadecyl-sn-glycero-3-phosphate + choline + H(+)</text>
        <dbReference type="Rhea" id="RHEA:41143"/>
        <dbReference type="ChEBI" id="CHEBI:15354"/>
        <dbReference type="ChEBI" id="CHEBI:15377"/>
        <dbReference type="ChEBI" id="CHEBI:15378"/>
        <dbReference type="ChEBI" id="CHEBI:64496"/>
        <dbReference type="ChEBI" id="CHEBI:77580"/>
    </reaction>
    <physiologicalReaction direction="left-to-right" evidence="8">
        <dbReference type="Rhea" id="RHEA:41144"/>
    </physiologicalReaction>
</comment>
<keyword evidence="3 13" id="KW-0812">Transmembrane</keyword>
<dbReference type="Proteomes" id="UP000678499">
    <property type="component" value="Unassembled WGS sequence"/>
</dbReference>
<evidence type="ECO:0000256" key="8">
    <source>
        <dbReference type="ARBA" id="ARBA00036083"/>
    </source>
</evidence>
<keyword evidence="4" id="KW-0378">Hydrolase</keyword>
<evidence type="ECO:0000313" key="15">
    <source>
        <dbReference type="EMBL" id="CAD7277332.1"/>
    </source>
</evidence>
<evidence type="ECO:0000256" key="4">
    <source>
        <dbReference type="ARBA" id="ARBA00022801"/>
    </source>
</evidence>
<dbReference type="GO" id="GO:0046475">
    <property type="term" value="P:glycerophospholipid catabolic process"/>
    <property type="evidence" value="ECO:0007669"/>
    <property type="project" value="TreeGrafter"/>
</dbReference>
<dbReference type="AlphaFoldDB" id="A0A7R9BL45"/>
<comment type="catalytic activity">
    <reaction evidence="12">
        <text>N,1-di-(9Z-octadecenoyl)-sn-glycero-3-phosphoethanolamine + H2O = N-(9Z-octadecenoyl) ethanolamine + 1-(9Z-octadecenoyl)-sn-glycero-3-phosphate + H(+)</text>
        <dbReference type="Rhea" id="RHEA:56460"/>
        <dbReference type="ChEBI" id="CHEBI:15377"/>
        <dbReference type="ChEBI" id="CHEBI:15378"/>
        <dbReference type="ChEBI" id="CHEBI:71466"/>
        <dbReference type="ChEBI" id="CHEBI:74544"/>
        <dbReference type="ChEBI" id="CHEBI:85222"/>
    </reaction>
    <physiologicalReaction direction="left-to-right" evidence="12">
        <dbReference type="Rhea" id="RHEA:56461"/>
    </physiologicalReaction>
</comment>
<evidence type="ECO:0000256" key="6">
    <source>
        <dbReference type="ARBA" id="ARBA00023098"/>
    </source>
</evidence>
<keyword evidence="5 13" id="KW-1133">Transmembrane helix</keyword>
<dbReference type="OrthoDB" id="1058301at2759"/>
<feature type="domain" description="GP-PDE" evidence="14">
    <location>
        <begin position="68"/>
        <end position="337"/>
    </location>
</feature>
<dbReference type="EMBL" id="OA882909">
    <property type="protein sequence ID" value="CAD7277332.1"/>
    <property type="molecule type" value="Genomic_DNA"/>
</dbReference>
<evidence type="ECO:0000256" key="2">
    <source>
        <dbReference type="ARBA" id="ARBA00007277"/>
    </source>
</evidence>
<gene>
    <name evidence="15" type="ORF">NMOB1V02_LOCUS5067</name>
</gene>
<dbReference type="EMBL" id="CAJPEX010000872">
    <property type="protein sequence ID" value="CAG0917484.1"/>
    <property type="molecule type" value="Genomic_DNA"/>
</dbReference>
<dbReference type="CDD" id="cd08612">
    <property type="entry name" value="GDPD_GDE4"/>
    <property type="match status" value="1"/>
</dbReference>
<reference evidence="15" key="1">
    <citation type="submission" date="2020-11" db="EMBL/GenBank/DDBJ databases">
        <authorList>
            <person name="Tran Van P."/>
        </authorList>
    </citation>
    <scope>NUCLEOTIDE SEQUENCE</scope>
</reference>
<comment type="catalytic activity">
    <reaction evidence="10">
        <text>N-hexadecanoyl-1-(9Z-octadecenoyl)-sn-glycero-3-phosphoethanolamine + H2O = N-hexadecanoylethanolamine + 1-(9Z-octadecenoyl)-sn-glycero-3-phosphate + H(+)</text>
        <dbReference type="Rhea" id="RHEA:53168"/>
        <dbReference type="ChEBI" id="CHEBI:15377"/>
        <dbReference type="ChEBI" id="CHEBI:15378"/>
        <dbReference type="ChEBI" id="CHEBI:71464"/>
        <dbReference type="ChEBI" id="CHEBI:74544"/>
        <dbReference type="ChEBI" id="CHEBI:85217"/>
    </reaction>
    <physiologicalReaction direction="left-to-right" evidence="10">
        <dbReference type="Rhea" id="RHEA:53169"/>
    </physiologicalReaction>
</comment>
<name>A0A7R9BL45_9CRUS</name>
<evidence type="ECO:0000256" key="11">
    <source>
        <dbReference type="ARBA" id="ARBA00048580"/>
    </source>
</evidence>
<evidence type="ECO:0000256" key="9">
    <source>
        <dbReference type="ARBA" id="ARBA00047392"/>
    </source>
</evidence>
<dbReference type="InterPro" id="IPR030395">
    <property type="entry name" value="GP_PDE_dom"/>
</dbReference>
<feature type="transmembrane region" description="Helical" evidence="13">
    <location>
        <begin position="234"/>
        <end position="251"/>
    </location>
</feature>
<dbReference type="InterPro" id="IPR052271">
    <property type="entry name" value="GDPD-Related"/>
</dbReference>
<feature type="transmembrane region" description="Helical" evidence="13">
    <location>
        <begin position="29"/>
        <end position="52"/>
    </location>
</feature>
<dbReference type="SUPFAM" id="SSF51695">
    <property type="entry name" value="PLC-like phosphodiesterases"/>
    <property type="match status" value="1"/>
</dbReference>
<protein>
    <recommendedName>
        <fullName evidence="14">GP-PDE domain-containing protein</fullName>
    </recommendedName>
</protein>
<evidence type="ECO:0000256" key="13">
    <source>
        <dbReference type="SAM" id="Phobius"/>
    </source>
</evidence>
<organism evidence="15">
    <name type="scientific">Notodromas monacha</name>
    <dbReference type="NCBI Taxonomy" id="399045"/>
    <lineage>
        <taxon>Eukaryota</taxon>
        <taxon>Metazoa</taxon>
        <taxon>Ecdysozoa</taxon>
        <taxon>Arthropoda</taxon>
        <taxon>Crustacea</taxon>
        <taxon>Oligostraca</taxon>
        <taxon>Ostracoda</taxon>
        <taxon>Podocopa</taxon>
        <taxon>Podocopida</taxon>
        <taxon>Cypridocopina</taxon>
        <taxon>Cypridoidea</taxon>
        <taxon>Cyprididae</taxon>
        <taxon>Notodromas</taxon>
    </lineage>
</organism>
<proteinExistence type="inferred from homology"/>
<evidence type="ECO:0000256" key="1">
    <source>
        <dbReference type="ARBA" id="ARBA00004370"/>
    </source>
</evidence>
<dbReference type="Pfam" id="PF03009">
    <property type="entry name" value="GDPD"/>
    <property type="match status" value="2"/>
</dbReference>
<dbReference type="InterPro" id="IPR017946">
    <property type="entry name" value="PLC-like_Pdiesterase_TIM-brl"/>
</dbReference>
<evidence type="ECO:0000256" key="7">
    <source>
        <dbReference type="ARBA" id="ARBA00023136"/>
    </source>
</evidence>
<dbReference type="PANTHER" id="PTHR42758:SF2">
    <property type="entry name" value="PHOSPHATIDYLGLYCEROL PHOSPHOLIPASE C"/>
    <property type="match status" value="1"/>
</dbReference>
<evidence type="ECO:0000256" key="12">
    <source>
        <dbReference type="ARBA" id="ARBA00048947"/>
    </source>
</evidence>